<evidence type="ECO:0000313" key="6">
    <source>
        <dbReference type="Ensembl" id="ENSCSRP00000026886.1"/>
    </source>
</evidence>
<protein>
    <recommendedName>
        <fullName evidence="5">HTH CENPB-type domain-containing protein</fullName>
    </recommendedName>
</protein>
<keyword evidence="2" id="KW-0238">DNA-binding</keyword>
<evidence type="ECO:0000256" key="3">
    <source>
        <dbReference type="ARBA" id="ARBA00023242"/>
    </source>
</evidence>
<evidence type="ECO:0000256" key="1">
    <source>
        <dbReference type="ARBA" id="ARBA00004123"/>
    </source>
</evidence>
<evidence type="ECO:0000256" key="2">
    <source>
        <dbReference type="ARBA" id="ARBA00023125"/>
    </source>
</evidence>
<evidence type="ECO:0000313" key="7">
    <source>
        <dbReference type="Proteomes" id="UP000694403"/>
    </source>
</evidence>
<reference evidence="6" key="1">
    <citation type="submission" date="2025-08" db="UniProtKB">
        <authorList>
            <consortium name="Ensembl"/>
        </authorList>
    </citation>
    <scope>IDENTIFICATION</scope>
</reference>
<dbReference type="InterPro" id="IPR007889">
    <property type="entry name" value="HTH_Psq"/>
</dbReference>
<organism evidence="6 7">
    <name type="scientific">Chelydra serpentina</name>
    <name type="common">Snapping turtle</name>
    <name type="synonym">Testudo serpentina</name>
    <dbReference type="NCBI Taxonomy" id="8475"/>
    <lineage>
        <taxon>Eukaryota</taxon>
        <taxon>Metazoa</taxon>
        <taxon>Chordata</taxon>
        <taxon>Craniata</taxon>
        <taxon>Vertebrata</taxon>
        <taxon>Euteleostomi</taxon>
        <taxon>Archelosauria</taxon>
        <taxon>Testudinata</taxon>
        <taxon>Testudines</taxon>
        <taxon>Cryptodira</taxon>
        <taxon>Durocryptodira</taxon>
        <taxon>Americhelydia</taxon>
        <taxon>Chelydroidea</taxon>
        <taxon>Chelydridae</taxon>
        <taxon>Chelydra</taxon>
    </lineage>
</organism>
<dbReference type="InterPro" id="IPR050863">
    <property type="entry name" value="CenT-Element_Derived"/>
</dbReference>
<accession>A0A8C3T998</accession>
<dbReference type="Proteomes" id="UP000694403">
    <property type="component" value="Unplaced"/>
</dbReference>
<dbReference type="Pfam" id="PF04218">
    <property type="entry name" value="CENP-B_N"/>
    <property type="match status" value="1"/>
</dbReference>
<dbReference type="SUPFAM" id="SSF46689">
    <property type="entry name" value="Homeodomain-like"/>
    <property type="match status" value="2"/>
</dbReference>
<keyword evidence="3" id="KW-0539">Nucleus</keyword>
<dbReference type="InterPro" id="IPR004875">
    <property type="entry name" value="DDE_SF_endonuclease_dom"/>
</dbReference>
<dbReference type="AlphaFoldDB" id="A0A8C3T998"/>
<dbReference type="SMART" id="SM00674">
    <property type="entry name" value="CENPB"/>
    <property type="match status" value="1"/>
</dbReference>
<sequence>MAPKRKPATSSGAPPKKQRSVPTLEEKLDVLDLLKGGMSVASVARKYGRNESSIRAIKIRETEIREAVASSAPRTAKVTNQVRDKALVKTEKALNLWLEDMNRKRVPINGTMLQENALSIYAMFKPPTEEGQPSDKKEFRASQGWLNSFRNRFNLKNVQTTGEVASANEEAAKAYPEQLKEIIQERGYLPEQVFNADETGLFWKKMPTRTYISKSERQAPGFKTAKDCVTVLLCGNAAGHLIKPGLLYRSANPCALKGKNKNLLPVFWQSNKKAWVTAATFLDWFHKCFILEVKQYLEEKGLDFKVLLLVDNAPGHPDALWFVTYTRLTFSRILTAMDADPNVNVMECWKSFNIADCITYIKQAMDAIKPETVNACWRNLWKDCVNDFKGFPAIDKEVECIVQVARQVGGDSFGDILEEEIEELIEGRRETLTNEELEELIKSSTEDEDDDDEQEEPATWTLHKFSEVFQTAKHLNDLISDYDPSME</sequence>
<proteinExistence type="predicted"/>
<name>A0A8C3T998_CHESE</name>
<keyword evidence="7" id="KW-1185">Reference proteome</keyword>
<dbReference type="Pfam" id="PF03184">
    <property type="entry name" value="DDE_1"/>
    <property type="match status" value="1"/>
</dbReference>
<dbReference type="GO" id="GO:0003677">
    <property type="term" value="F:DNA binding"/>
    <property type="evidence" value="ECO:0007669"/>
    <property type="project" value="UniProtKB-KW"/>
</dbReference>
<dbReference type="Ensembl" id="ENSCSRT00000028005.1">
    <property type="protein sequence ID" value="ENSCSRP00000026886.1"/>
    <property type="gene ID" value="ENSCSRG00000019974.1"/>
</dbReference>
<dbReference type="InterPro" id="IPR009057">
    <property type="entry name" value="Homeodomain-like_sf"/>
</dbReference>
<feature type="region of interest" description="Disordered" evidence="4">
    <location>
        <begin position="1"/>
        <end position="22"/>
    </location>
</feature>
<dbReference type="Gene3D" id="1.10.10.60">
    <property type="entry name" value="Homeodomain-like"/>
    <property type="match status" value="1"/>
</dbReference>
<feature type="domain" description="HTH CENPB-type" evidence="5">
    <location>
        <begin position="78"/>
        <end position="159"/>
    </location>
</feature>
<comment type="subcellular location">
    <subcellularLocation>
        <location evidence="1">Nucleus</location>
    </subcellularLocation>
</comment>
<dbReference type="PANTHER" id="PTHR19303">
    <property type="entry name" value="TRANSPOSON"/>
    <property type="match status" value="1"/>
</dbReference>
<dbReference type="PANTHER" id="PTHR19303:SF52">
    <property type="entry name" value="TIGGER TRANSPOSABLE ELEMENT-DERIVED PROTEIN 6"/>
    <property type="match status" value="1"/>
</dbReference>
<reference evidence="6" key="2">
    <citation type="submission" date="2025-09" db="UniProtKB">
        <authorList>
            <consortium name="Ensembl"/>
        </authorList>
    </citation>
    <scope>IDENTIFICATION</scope>
</reference>
<dbReference type="Pfam" id="PF03221">
    <property type="entry name" value="HTH_Tnp_Tc5"/>
    <property type="match status" value="1"/>
</dbReference>
<dbReference type="InterPro" id="IPR006600">
    <property type="entry name" value="HTH_CenpB_DNA-bd_dom"/>
</dbReference>
<dbReference type="PROSITE" id="PS51253">
    <property type="entry name" value="HTH_CENPB"/>
    <property type="match status" value="1"/>
</dbReference>
<evidence type="ECO:0000259" key="5">
    <source>
        <dbReference type="PROSITE" id="PS51253"/>
    </source>
</evidence>
<dbReference type="GO" id="GO:0005634">
    <property type="term" value="C:nucleus"/>
    <property type="evidence" value="ECO:0007669"/>
    <property type="project" value="UniProtKB-SubCell"/>
</dbReference>
<evidence type="ECO:0000256" key="4">
    <source>
        <dbReference type="SAM" id="MobiDB-lite"/>
    </source>
</evidence>